<dbReference type="EMBL" id="JBFAKC010000030">
    <property type="protein sequence ID" value="MEV0712898.1"/>
    <property type="molecule type" value="Genomic_DNA"/>
</dbReference>
<dbReference type="Proteomes" id="UP001551695">
    <property type="component" value="Unassembled WGS sequence"/>
</dbReference>
<comment type="caution">
    <text evidence="3">The sequence shown here is derived from an EMBL/GenBank/DDBJ whole genome shotgun (WGS) entry which is preliminary data.</text>
</comment>
<evidence type="ECO:0000259" key="2">
    <source>
        <dbReference type="Pfam" id="PF02470"/>
    </source>
</evidence>
<keyword evidence="4" id="KW-1185">Reference proteome</keyword>
<protein>
    <submittedName>
        <fullName evidence="3">MCE family protein</fullName>
    </submittedName>
</protein>
<dbReference type="InterPro" id="IPR052336">
    <property type="entry name" value="MlaD_Phospholipid_Transporter"/>
</dbReference>
<reference evidence="3 4" key="1">
    <citation type="submission" date="2024-06" db="EMBL/GenBank/DDBJ databases">
        <title>The Natural Products Discovery Center: Release of the First 8490 Sequenced Strains for Exploring Actinobacteria Biosynthetic Diversity.</title>
        <authorList>
            <person name="Kalkreuter E."/>
            <person name="Kautsar S.A."/>
            <person name="Yang D."/>
            <person name="Bader C.D."/>
            <person name="Teijaro C.N."/>
            <person name="Fluegel L."/>
            <person name="Davis C.M."/>
            <person name="Simpson J.R."/>
            <person name="Lauterbach L."/>
            <person name="Steele A.D."/>
            <person name="Gui C."/>
            <person name="Meng S."/>
            <person name="Li G."/>
            <person name="Viehrig K."/>
            <person name="Ye F."/>
            <person name="Su P."/>
            <person name="Kiefer A.F."/>
            <person name="Nichols A."/>
            <person name="Cepeda A.J."/>
            <person name="Yan W."/>
            <person name="Fan B."/>
            <person name="Jiang Y."/>
            <person name="Adhikari A."/>
            <person name="Zheng C.-J."/>
            <person name="Schuster L."/>
            <person name="Cowan T.M."/>
            <person name="Smanski M.J."/>
            <person name="Chevrette M.G."/>
            <person name="De Carvalho L.P.S."/>
            <person name="Shen B."/>
        </authorList>
    </citation>
    <scope>NUCLEOTIDE SEQUENCE [LARGE SCALE GENOMIC DNA]</scope>
    <source>
        <strain evidence="3 4">NPDC050403</strain>
    </source>
</reference>
<dbReference type="InterPro" id="IPR005693">
    <property type="entry name" value="Mce"/>
</dbReference>
<gene>
    <name evidence="3" type="ORF">AB0I48_35625</name>
</gene>
<dbReference type="PANTHER" id="PTHR33371">
    <property type="entry name" value="INTERMEMBRANE PHOSPHOLIPID TRANSPORT SYSTEM BINDING PROTEIN MLAD-RELATED"/>
    <property type="match status" value="1"/>
</dbReference>
<dbReference type="Pfam" id="PF02470">
    <property type="entry name" value="MlaD"/>
    <property type="match status" value="1"/>
</dbReference>
<dbReference type="PANTHER" id="PTHR33371:SF4">
    <property type="entry name" value="INTERMEMBRANE PHOSPHOLIPID TRANSPORT SYSTEM BINDING PROTEIN MLAD"/>
    <property type="match status" value="1"/>
</dbReference>
<dbReference type="InterPro" id="IPR003399">
    <property type="entry name" value="Mce/MlaD"/>
</dbReference>
<name>A0ABV3G5C9_9NOCA</name>
<sequence>MSATLSTLKLAVLALSAACLAGCSSGPGADTTTITARFANANGLYEGNSVSALGMRVGRIVRIDARGTDVEVEMDIDNGIRLPADVQAVTVSDSILTDRHIELTPIYRGGPTLPDGATLDTTRTKTPVEFDALLSMAQKLSTSLSGDGNGSGPIADLMNLGAAATSGNGDDMRAALGELSRALQLGQDNGAATRDAITTVVTNLDSLTDAAARNDQTLRQFGSAVAQLSDFLAQQHFGTGETGAALNRIITQVTDLLQRHRGTIAGLTGNADTLATSLADYDYNLADFLDVFPLVTDNAYNAIDHNVGALRAAVDVNRLLLDGQMVKEICNLLQLNSLGCATGTMRDMGPDFGITAILTGLAEKNSR</sequence>
<dbReference type="NCBIfam" id="TIGR00996">
    <property type="entry name" value="Mtu_fam_mce"/>
    <property type="match status" value="1"/>
</dbReference>
<proteinExistence type="predicted"/>
<feature type="chain" id="PRO_5046632656" evidence="1">
    <location>
        <begin position="22"/>
        <end position="367"/>
    </location>
</feature>
<evidence type="ECO:0000256" key="1">
    <source>
        <dbReference type="SAM" id="SignalP"/>
    </source>
</evidence>
<evidence type="ECO:0000313" key="4">
    <source>
        <dbReference type="Proteomes" id="UP001551695"/>
    </source>
</evidence>
<evidence type="ECO:0000313" key="3">
    <source>
        <dbReference type="EMBL" id="MEV0712898.1"/>
    </source>
</evidence>
<feature type="domain" description="Mce/MlaD" evidence="2">
    <location>
        <begin position="31"/>
        <end position="105"/>
    </location>
</feature>
<feature type="signal peptide" evidence="1">
    <location>
        <begin position="1"/>
        <end position="21"/>
    </location>
</feature>
<dbReference type="RefSeq" id="WP_198654327.1">
    <property type="nucleotide sequence ID" value="NZ_JBFAKC010000030.1"/>
</dbReference>
<organism evidence="3 4">
    <name type="scientific">Nocardia aurea</name>
    <dbReference type="NCBI Taxonomy" id="2144174"/>
    <lineage>
        <taxon>Bacteria</taxon>
        <taxon>Bacillati</taxon>
        <taxon>Actinomycetota</taxon>
        <taxon>Actinomycetes</taxon>
        <taxon>Mycobacteriales</taxon>
        <taxon>Nocardiaceae</taxon>
        <taxon>Nocardia</taxon>
    </lineage>
</organism>
<accession>A0ABV3G5C9</accession>
<keyword evidence="1" id="KW-0732">Signal</keyword>